<accession>A0ABM0JW92</accession>
<keyword evidence="3" id="KW-1185">Reference proteome</keyword>
<protein>
    <submittedName>
        <fullName evidence="4">Uncharacterized protein DDB_G0283697 isoform X1</fullName>
    </submittedName>
</protein>
<feature type="compositionally biased region" description="Polar residues" evidence="1">
    <location>
        <begin position="189"/>
        <end position="199"/>
    </location>
</feature>
<evidence type="ECO:0000256" key="2">
    <source>
        <dbReference type="SAM" id="Phobius"/>
    </source>
</evidence>
<feature type="transmembrane region" description="Helical" evidence="2">
    <location>
        <begin position="505"/>
        <end position="528"/>
    </location>
</feature>
<feature type="compositionally biased region" description="Polar residues" evidence="1">
    <location>
        <begin position="343"/>
        <end position="356"/>
    </location>
</feature>
<reference evidence="4" key="1">
    <citation type="submission" date="2025-08" db="UniProtKB">
        <authorList>
            <consortium name="RefSeq"/>
        </authorList>
    </citation>
    <scope>IDENTIFICATION</scope>
</reference>
<proteinExistence type="predicted"/>
<keyword evidence="2" id="KW-1133">Transmembrane helix</keyword>
<dbReference type="RefSeq" id="XP_005102990.1">
    <property type="nucleotide sequence ID" value="XM_005102933.2"/>
</dbReference>
<feature type="compositionally biased region" description="Basic and acidic residues" evidence="1">
    <location>
        <begin position="446"/>
        <end position="459"/>
    </location>
</feature>
<sequence>MEPEELPHEENGEEDGLEIKKSKKSKKKKSKKKKKNKGKNPEDGEENHEDHEDHEDHQVEQEADADSEDHLDLEYTADIVPSNEILGDYSSEQEDDAESVGGASSRFSLGETGQNPESGKLPPSESEASLELQTSDTTHEPEHVYSGTEGYQWEEEEWKADPDHVEEQGDDHGLDQLDEKEAIPRPTNMDGNQDATLTSAGIDEKNSNPTERNSLKEDRRRTQSFRNSKAGDPHHRHSSNTESKAQTVGQMDGVQPNEQTQIDKPHDAIASKTKPHEGRSKTFSLRSKASRDSHEEQRRPSGASLPRSSQRQSNASLTGDRQGSYHRGSRDRASSSHYKDSQKPSTRASHAPSTYSKDGIPRIELKSPSDTARDSQKGHPHKGSTRGSTRGSSFRNCTKRTESSCSNKHERASGQDDLQDERASAFGPQRHSKHSVCQRQSSVGVECRHSSISQHREYGASRSDNSSSLSGRQSRRGTEHAYRQKAKKTIYFLARTPKTPGAACLNALIAFSFFLIAFTLCQTVGFLVSSMIKSSRL</sequence>
<feature type="compositionally biased region" description="Basic and acidic residues" evidence="1">
    <location>
        <begin position="289"/>
        <end position="299"/>
    </location>
</feature>
<feature type="compositionally biased region" description="Basic and acidic residues" evidence="1">
    <location>
        <begin position="399"/>
        <end position="414"/>
    </location>
</feature>
<feature type="compositionally biased region" description="Basic and acidic residues" evidence="1">
    <location>
        <begin position="328"/>
        <end position="342"/>
    </location>
</feature>
<dbReference type="Proteomes" id="UP000694888">
    <property type="component" value="Unplaced"/>
</dbReference>
<name>A0ABM0JW92_APLCA</name>
<feature type="compositionally biased region" description="Basic and acidic residues" evidence="1">
    <location>
        <begin position="1"/>
        <end position="10"/>
    </location>
</feature>
<keyword evidence="2" id="KW-0812">Transmembrane</keyword>
<feature type="compositionally biased region" description="Polar residues" evidence="1">
    <location>
        <begin position="240"/>
        <end position="249"/>
    </location>
</feature>
<feature type="compositionally biased region" description="Basic residues" evidence="1">
    <location>
        <begin position="21"/>
        <end position="38"/>
    </location>
</feature>
<dbReference type="GeneID" id="101850183"/>
<evidence type="ECO:0000313" key="4">
    <source>
        <dbReference type="RefSeq" id="XP_005102990.1"/>
    </source>
</evidence>
<feature type="compositionally biased region" description="Basic and acidic residues" evidence="1">
    <location>
        <begin position="261"/>
        <end position="280"/>
    </location>
</feature>
<feature type="compositionally biased region" description="Basic and acidic residues" evidence="1">
    <location>
        <begin position="359"/>
        <end position="377"/>
    </location>
</feature>
<organism evidence="3 4">
    <name type="scientific">Aplysia californica</name>
    <name type="common">California sea hare</name>
    <dbReference type="NCBI Taxonomy" id="6500"/>
    <lineage>
        <taxon>Eukaryota</taxon>
        <taxon>Metazoa</taxon>
        <taxon>Spiralia</taxon>
        <taxon>Lophotrochozoa</taxon>
        <taxon>Mollusca</taxon>
        <taxon>Gastropoda</taxon>
        <taxon>Heterobranchia</taxon>
        <taxon>Euthyneura</taxon>
        <taxon>Tectipleura</taxon>
        <taxon>Aplysiida</taxon>
        <taxon>Aplysioidea</taxon>
        <taxon>Aplysiidae</taxon>
        <taxon>Aplysia</taxon>
    </lineage>
</organism>
<feature type="compositionally biased region" description="Polar residues" evidence="1">
    <location>
        <begin position="105"/>
        <end position="117"/>
    </location>
</feature>
<keyword evidence="2" id="KW-0472">Membrane</keyword>
<gene>
    <name evidence="4" type="primary">LOC101850183</name>
</gene>
<feature type="compositionally biased region" description="Low complexity" evidence="1">
    <location>
        <begin position="461"/>
        <end position="472"/>
    </location>
</feature>
<feature type="compositionally biased region" description="Polar residues" evidence="1">
    <location>
        <begin position="306"/>
        <end position="321"/>
    </location>
</feature>
<feature type="compositionally biased region" description="Basic and acidic residues" evidence="1">
    <location>
        <begin position="48"/>
        <end position="60"/>
    </location>
</feature>
<feature type="compositionally biased region" description="Basic and acidic residues" evidence="1">
    <location>
        <begin position="159"/>
        <end position="183"/>
    </location>
</feature>
<evidence type="ECO:0000313" key="3">
    <source>
        <dbReference type="Proteomes" id="UP000694888"/>
    </source>
</evidence>
<evidence type="ECO:0000256" key="1">
    <source>
        <dbReference type="SAM" id="MobiDB-lite"/>
    </source>
</evidence>
<feature type="region of interest" description="Disordered" evidence="1">
    <location>
        <begin position="1"/>
        <end position="482"/>
    </location>
</feature>